<dbReference type="EMBL" id="JBJURJ010000021">
    <property type="protein sequence ID" value="MFM9331684.1"/>
    <property type="molecule type" value="Genomic_DNA"/>
</dbReference>
<name>A0ACC7P3Q1_9BACL</name>
<proteinExistence type="predicted"/>
<comment type="caution">
    <text evidence="1">The sequence shown here is derived from an EMBL/GenBank/DDBJ whole genome shotgun (WGS) entry which is preliminary data.</text>
</comment>
<sequence>MELTITSISDSGKVVQQVRGKRYARDGKLFFQYEEPESEMGRVTALLRIEPEGKKAIRLLRQGGIKSEQQFRSGERLPGYYDTPHGRMEMDTFTRKLKVHMKDGLEQLRWEYELFMGGERVGSYRLDIGIRAAGPAEA</sequence>
<organism evidence="1 2">
    <name type="scientific">Paenibacillus mesotrionivorans</name>
    <dbReference type="NCBI Taxonomy" id="3160968"/>
    <lineage>
        <taxon>Bacteria</taxon>
        <taxon>Bacillati</taxon>
        <taxon>Bacillota</taxon>
        <taxon>Bacilli</taxon>
        <taxon>Bacillales</taxon>
        <taxon>Paenibacillaceae</taxon>
        <taxon>Paenibacillus</taxon>
    </lineage>
</organism>
<accession>A0ACC7P3Q1</accession>
<gene>
    <name evidence="1" type="ORF">ACI1P1_25630</name>
</gene>
<reference evidence="1" key="1">
    <citation type="submission" date="2024-12" db="EMBL/GenBank/DDBJ databases">
        <authorList>
            <person name="Wu N."/>
        </authorList>
    </citation>
    <scope>NUCLEOTIDE SEQUENCE</scope>
    <source>
        <strain evidence="1">P15</strain>
    </source>
</reference>
<evidence type="ECO:0000313" key="1">
    <source>
        <dbReference type="EMBL" id="MFM9331684.1"/>
    </source>
</evidence>
<protein>
    <submittedName>
        <fullName evidence="1">DUF1934 domain-containing protein</fullName>
    </submittedName>
</protein>
<evidence type="ECO:0000313" key="2">
    <source>
        <dbReference type="Proteomes" id="UP001631969"/>
    </source>
</evidence>
<keyword evidence="2" id="KW-1185">Reference proteome</keyword>
<dbReference type="Proteomes" id="UP001631969">
    <property type="component" value="Unassembled WGS sequence"/>
</dbReference>